<gene>
    <name evidence="2" type="ORF">O3P16_03475</name>
</gene>
<comment type="caution">
    <text evidence="2">The sequence shown here is derived from an EMBL/GenBank/DDBJ whole genome shotgun (WGS) entry which is preliminary data.</text>
</comment>
<evidence type="ECO:0000313" key="2">
    <source>
        <dbReference type="EMBL" id="MDA3613856.1"/>
    </source>
</evidence>
<dbReference type="EMBL" id="JAQGEF010000003">
    <property type="protein sequence ID" value="MDA3613856.1"/>
    <property type="molecule type" value="Genomic_DNA"/>
</dbReference>
<feature type="chain" id="PRO_5045447409" evidence="1">
    <location>
        <begin position="24"/>
        <end position="342"/>
    </location>
</feature>
<dbReference type="InterPro" id="IPR046230">
    <property type="entry name" value="DUF6263"/>
</dbReference>
<dbReference type="RefSeq" id="WP_407030186.1">
    <property type="nucleotide sequence ID" value="NZ_JAQGEF010000003.1"/>
</dbReference>
<protein>
    <submittedName>
        <fullName evidence="2">DUF6263 family protein</fullName>
    </submittedName>
</protein>
<evidence type="ECO:0000256" key="1">
    <source>
        <dbReference type="SAM" id="SignalP"/>
    </source>
</evidence>
<reference evidence="2 3" key="1">
    <citation type="submission" date="2022-12" db="EMBL/GenBank/DDBJ databases">
        <title>Chitinophagaceae gen. sp. nov., a new member of the family Chitinophagaceae, isolated from soil in a chemical factory.</title>
        <authorList>
            <person name="Ke Z."/>
        </authorList>
    </citation>
    <scope>NUCLEOTIDE SEQUENCE [LARGE SCALE GENOMIC DNA]</scope>
    <source>
        <strain evidence="2 3">LY-5</strain>
    </source>
</reference>
<dbReference type="PROSITE" id="PS51257">
    <property type="entry name" value="PROKAR_LIPOPROTEIN"/>
    <property type="match status" value="1"/>
</dbReference>
<evidence type="ECO:0000313" key="3">
    <source>
        <dbReference type="Proteomes" id="UP001210231"/>
    </source>
</evidence>
<dbReference type="Pfam" id="PF19777">
    <property type="entry name" value="DUF6263"/>
    <property type="match status" value="1"/>
</dbReference>
<dbReference type="Proteomes" id="UP001210231">
    <property type="component" value="Unassembled WGS sequence"/>
</dbReference>
<organism evidence="2 3">
    <name type="scientific">Polluticaenibacter yanchengensis</name>
    <dbReference type="NCBI Taxonomy" id="3014562"/>
    <lineage>
        <taxon>Bacteria</taxon>
        <taxon>Pseudomonadati</taxon>
        <taxon>Bacteroidota</taxon>
        <taxon>Chitinophagia</taxon>
        <taxon>Chitinophagales</taxon>
        <taxon>Chitinophagaceae</taxon>
        <taxon>Polluticaenibacter</taxon>
    </lineage>
</organism>
<sequence length="342" mass="38631">MKFNLTRLLAASILFTVVITVFSACKQGTIDMQLKPVLNKEYHLKYDTKGTIVIELGSKKISQNIGARFGATLIFKQFLNNIYKIGFRYNDYEVTQFSSTDSTSLFWQTEKQLNSDSIKLSDSISHLQINKFISQLKVEADVDNKGSVSNLKETSGAFNMDSLNMDEMPEFVKTKIISGIKSIFENEMSKGILEQYLKVLPEKKVDIGFTWKNELVTNSILSMKIKNHFELINIKDSIAEVIIDAKIIPNQKEVVMPGLASMANHPSMKTNTKDKAADLMDINNIKINAEFAGDLKGKMFIDIRTGLIQHLTFNQKLNGNFEVLFFTLPMSMDMNTTYGLVP</sequence>
<name>A0ABT4UG73_9BACT</name>
<keyword evidence="1" id="KW-0732">Signal</keyword>
<proteinExistence type="predicted"/>
<accession>A0ABT4UG73</accession>
<feature type="signal peptide" evidence="1">
    <location>
        <begin position="1"/>
        <end position="23"/>
    </location>
</feature>
<keyword evidence="3" id="KW-1185">Reference proteome</keyword>